<keyword evidence="4" id="KW-1185">Reference proteome</keyword>
<dbReference type="OrthoDB" id="6628121at2759"/>
<organism evidence="3 4">
    <name type="scientific">Aphis craccivora</name>
    <name type="common">Cowpea aphid</name>
    <dbReference type="NCBI Taxonomy" id="307492"/>
    <lineage>
        <taxon>Eukaryota</taxon>
        <taxon>Metazoa</taxon>
        <taxon>Ecdysozoa</taxon>
        <taxon>Arthropoda</taxon>
        <taxon>Hexapoda</taxon>
        <taxon>Insecta</taxon>
        <taxon>Pterygota</taxon>
        <taxon>Neoptera</taxon>
        <taxon>Paraneoptera</taxon>
        <taxon>Hemiptera</taxon>
        <taxon>Sternorrhyncha</taxon>
        <taxon>Aphidomorpha</taxon>
        <taxon>Aphidoidea</taxon>
        <taxon>Aphididae</taxon>
        <taxon>Aphidini</taxon>
        <taxon>Aphis</taxon>
        <taxon>Aphis</taxon>
    </lineage>
</organism>
<dbReference type="SUPFAM" id="SSF53098">
    <property type="entry name" value="Ribonuclease H-like"/>
    <property type="match status" value="1"/>
</dbReference>
<dbReference type="PANTHER" id="PTHR46289:SF14">
    <property type="entry name" value="DUF4371 DOMAIN-CONTAINING PROTEIN"/>
    <property type="match status" value="1"/>
</dbReference>
<dbReference type="InterPro" id="IPR052958">
    <property type="entry name" value="IFN-induced_PKR_regulator"/>
</dbReference>
<reference evidence="3 4" key="1">
    <citation type="submission" date="2019-08" db="EMBL/GenBank/DDBJ databases">
        <title>Whole genome of Aphis craccivora.</title>
        <authorList>
            <person name="Voronova N.V."/>
            <person name="Shulinski R.S."/>
            <person name="Bandarenka Y.V."/>
            <person name="Zhorov D.G."/>
            <person name="Warner D."/>
        </authorList>
    </citation>
    <scope>NUCLEOTIDE SEQUENCE [LARGE SCALE GENOMIC DNA]</scope>
    <source>
        <strain evidence="3">180601</strain>
        <tissue evidence="3">Whole Body</tissue>
    </source>
</reference>
<evidence type="ECO:0000259" key="2">
    <source>
        <dbReference type="Pfam" id="PF05699"/>
    </source>
</evidence>
<dbReference type="EMBL" id="VUJU01006830">
    <property type="protein sequence ID" value="KAF0747485.1"/>
    <property type="molecule type" value="Genomic_DNA"/>
</dbReference>
<proteinExistence type="predicted"/>
<accession>A0A6G0Y1B6</accession>
<feature type="domain" description="HAT C-terminal dimerisation" evidence="2">
    <location>
        <begin position="694"/>
        <end position="751"/>
    </location>
</feature>
<dbReference type="InterPro" id="IPR012337">
    <property type="entry name" value="RNaseH-like_sf"/>
</dbReference>
<dbReference type="Proteomes" id="UP000478052">
    <property type="component" value="Unassembled WGS sequence"/>
</dbReference>
<gene>
    <name evidence="3" type="ORF">FWK35_00027861</name>
</gene>
<evidence type="ECO:0000313" key="4">
    <source>
        <dbReference type="Proteomes" id="UP000478052"/>
    </source>
</evidence>
<feature type="region of interest" description="Disordered" evidence="1">
    <location>
        <begin position="15"/>
        <end position="35"/>
    </location>
</feature>
<evidence type="ECO:0000313" key="3">
    <source>
        <dbReference type="EMBL" id="KAF0747485.1"/>
    </source>
</evidence>
<evidence type="ECO:0000256" key="1">
    <source>
        <dbReference type="SAM" id="MobiDB-lite"/>
    </source>
</evidence>
<dbReference type="AlphaFoldDB" id="A0A6G0Y1B6"/>
<dbReference type="GO" id="GO:0046983">
    <property type="term" value="F:protein dimerization activity"/>
    <property type="evidence" value="ECO:0007669"/>
    <property type="project" value="InterPro"/>
</dbReference>
<sequence>MDKFVIRHNSNLLKNENSSNVQSGSSSSSSTATIPTSSQSNAIAISSINTDETILAGGYDIGNYIDQIEEIDDFTKHAILENHWKPGINYIFLFSVHVKCKREEKRRPNFNHLSEYPWLIVSNVKKGLFFKYCVIFISNRLVGFNNTVHVKKLVKEPLTKFSKLSGKDGILESHARTDYYKLAFQKGKDFLNMYKNPSFDIINIMQNNRKQRILDNRERLVPIIKTIIFHSRQNFALRGHRDDGDLYKMNESDSLVANEGNFRALLRFRIESGDTILENHLKMSGKNATYISKTSANELIQCCGKEVLDIILKRVKLAKFYCVIFDKTTDVSHTSQLSLSIRYIHENIVREDFVGFLDLHKNIELDFSENPLNTNIVKPIITGIGCDGCSVNLSLLCGAAAEIKTVAKNALICPCLNHALNNTLSRSIKDKSYQLSSHCITRWIERHDSLLEFINDLHLIVQSLSEISTWHDLATASKAHGLCKVTTDCEFIFSIFCLNDIMCLTRSLSILLQTKTLDLSVATGKVKELRATLGKKRDDAQNAFKQIFEKALKVMEKLDAEVKIPRIKKRQKYRDNFDVSDDDIYTYWRLSIYIPLLDEIIHDFDIRFSGENMQGFNLNFLVPFNLTQILNNSNLFSNAIEKVSNQYSSLLNSSSYIISAKLEGELKLIESSLSLNPEFKNINSAHETLNNIDSHYYPIFTSFIKTLVTLPISVATAERSFSSLRLLKTWLRARMTEERLTGLALMYIHKDINIDNENNIENIINRFSKEKKRKLDFVL</sequence>
<dbReference type="Pfam" id="PF05699">
    <property type="entry name" value="Dimer_Tnp_hAT"/>
    <property type="match status" value="1"/>
</dbReference>
<dbReference type="PANTHER" id="PTHR46289">
    <property type="entry name" value="52 KDA REPRESSOR OF THE INHIBITOR OF THE PROTEIN KINASE-LIKE PROTEIN-RELATED"/>
    <property type="match status" value="1"/>
</dbReference>
<comment type="caution">
    <text evidence="3">The sequence shown here is derived from an EMBL/GenBank/DDBJ whole genome shotgun (WGS) entry which is preliminary data.</text>
</comment>
<name>A0A6G0Y1B6_APHCR</name>
<protein>
    <submittedName>
        <fullName evidence="3">52 kDa repressor of the inhibitor of the protein kinase-like</fullName>
    </submittedName>
</protein>
<dbReference type="InterPro" id="IPR008906">
    <property type="entry name" value="HATC_C_dom"/>
</dbReference>